<dbReference type="Proteomes" id="UP000592294">
    <property type="component" value="Unassembled WGS sequence"/>
</dbReference>
<keyword evidence="3" id="KW-0255">Endonuclease</keyword>
<dbReference type="RefSeq" id="WP_176976449.1">
    <property type="nucleotide sequence ID" value="NZ_JABZEO010000006.1"/>
</dbReference>
<dbReference type="GO" id="GO:0009307">
    <property type="term" value="P:DNA restriction-modification system"/>
    <property type="evidence" value="ECO:0007669"/>
    <property type="project" value="InterPro"/>
</dbReference>
<dbReference type="SUPFAM" id="SSF52980">
    <property type="entry name" value="Restriction endonuclease-like"/>
    <property type="match status" value="1"/>
</dbReference>
<keyword evidence="4" id="KW-1185">Reference proteome</keyword>
<sequence>MTDPNAIPPADSTLPPILLDWLATDDVVPPTTPTPYLPKDLDRLSAADRQAVLDWLGIPPPEQASSPLVDPTQQAAVAWLLQARTILASERLSTHEKIAKLRVTRPDASALAVVKRLVAATLNGYGRLPVGLRVALPATLLAAPVLGGSGVGIAAFGGAIGLPALLVFFLGVSGLTSLIAALLDTDDDNALFVQGILALLATDAALIRLKASTRDAVVQDITAPRQHPMPDDPTALRTRWLVLSPLEFEQHVMSLFVEAGLTAWVTPAGSDAGIDGVAKDGGRLILVQCKRYTPENPVGRPAIQQFKGVIEENGADLGVFVTTSGFTAQALESASKSERLMLVGPEQLARWQINGVSLPPSTDPAAANAPT</sequence>
<evidence type="ECO:0000313" key="4">
    <source>
        <dbReference type="Proteomes" id="UP000592294"/>
    </source>
</evidence>
<dbReference type="Gene3D" id="3.40.1350.10">
    <property type="match status" value="1"/>
</dbReference>
<organism evidence="3 4">
    <name type="scientific">Allochromatium humboldtianum</name>
    <dbReference type="NCBI Taxonomy" id="504901"/>
    <lineage>
        <taxon>Bacteria</taxon>
        <taxon>Pseudomonadati</taxon>
        <taxon>Pseudomonadota</taxon>
        <taxon>Gammaproteobacteria</taxon>
        <taxon>Chromatiales</taxon>
        <taxon>Chromatiaceae</taxon>
        <taxon>Allochromatium</taxon>
    </lineage>
</organism>
<accession>A0A850RAA4</accession>
<dbReference type="InterPro" id="IPR007560">
    <property type="entry name" value="Restrct_endonuc_IV_Mrr"/>
</dbReference>
<dbReference type="PANTHER" id="PTHR30015:SF7">
    <property type="entry name" value="TYPE IV METHYL-DIRECTED RESTRICTION ENZYME ECOKMRR"/>
    <property type="match status" value="1"/>
</dbReference>
<feature type="transmembrane region" description="Helical" evidence="1">
    <location>
        <begin position="162"/>
        <end position="183"/>
    </location>
</feature>
<keyword evidence="3" id="KW-0540">Nuclease</keyword>
<evidence type="ECO:0000313" key="3">
    <source>
        <dbReference type="EMBL" id="NVZ09695.1"/>
    </source>
</evidence>
<dbReference type="EMBL" id="JABZEO010000006">
    <property type="protein sequence ID" value="NVZ09695.1"/>
    <property type="molecule type" value="Genomic_DNA"/>
</dbReference>
<keyword evidence="1" id="KW-0472">Membrane</keyword>
<evidence type="ECO:0000259" key="2">
    <source>
        <dbReference type="Pfam" id="PF04471"/>
    </source>
</evidence>
<reference evidence="3 4" key="1">
    <citation type="submission" date="2020-06" db="EMBL/GenBank/DDBJ databases">
        <title>Whole-genome sequence of Allochromatium humboldtianum DSM 21881, type strain.</title>
        <authorList>
            <person name="Kyndt J.A."/>
            <person name="Meyer T.E."/>
        </authorList>
    </citation>
    <scope>NUCLEOTIDE SEQUENCE [LARGE SCALE GENOMIC DNA]</scope>
    <source>
        <strain evidence="3 4">DSM 21881</strain>
    </source>
</reference>
<comment type="caution">
    <text evidence="3">The sequence shown here is derived from an EMBL/GenBank/DDBJ whole genome shotgun (WGS) entry which is preliminary data.</text>
</comment>
<dbReference type="GO" id="GO:0003677">
    <property type="term" value="F:DNA binding"/>
    <property type="evidence" value="ECO:0007669"/>
    <property type="project" value="InterPro"/>
</dbReference>
<proteinExistence type="predicted"/>
<dbReference type="InterPro" id="IPR011856">
    <property type="entry name" value="tRNA_endonuc-like_dom_sf"/>
</dbReference>
<dbReference type="InterPro" id="IPR011335">
    <property type="entry name" value="Restrct_endonuc-II-like"/>
</dbReference>
<feature type="transmembrane region" description="Helical" evidence="1">
    <location>
        <begin position="190"/>
        <end position="209"/>
    </location>
</feature>
<dbReference type="InterPro" id="IPR052906">
    <property type="entry name" value="Type_IV_Methyl-Rstrct_Enzyme"/>
</dbReference>
<keyword evidence="1" id="KW-1133">Transmembrane helix</keyword>
<keyword evidence="1" id="KW-0812">Transmembrane</keyword>
<feature type="domain" description="Restriction endonuclease type IV Mrr" evidence="2">
    <location>
        <begin position="243"/>
        <end position="351"/>
    </location>
</feature>
<name>A0A850RAA4_9GAMM</name>
<dbReference type="Pfam" id="PF04471">
    <property type="entry name" value="Mrr_cat"/>
    <property type="match status" value="1"/>
</dbReference>
<dbReference type="AlphaFoldDB" id="A0A850RAA4"/>
<evidence type="ECO:0000256" key="1">
    <source>
        <dbReference type="SAM" id="Phobius"/>
    </source>
</evidence>
<feature type="transmembrane region" description="Helical" evidence="1">
    <location>
        <begin position="134"/>
        <end position="156"/>
    </location>
</feature>
<gene>
    <name evidence="3" type="ORF">HW932_10515</name>
</gene>
<dbReference type="GO" id="GO:0015666">
    <property type="term" value="F:restriction endodeoxyribonuclease activity"/>
    <property type="evidence" value="ECO:0007669"/>
    <property type="project" value="TreeGrafter"/>
</dbReference>
<dbReference type="PANTHER" id="PTHR30015">
    <property type="entry name" value="MRR RESTRICTION SYSTEM PROTEIN"/>
    <property type="match status" value="1"/>
</dbReference>
<keyword evidence="3" id="KW-0378">Hydrolase</keyword>
<protein>
    <submittedName>
        <fullName evidence="3">Restriction endonuclease</fullName>
    </submittedName>
</protein>